<sequence>KKSWHQNIFVGRNFVASVPSESEFWRVIRRVSGCCVDISTANRYKRGFTSSKNQYWLVCNSWDLRAAWPLLPFRVECFSEPLLRRLKLVMVVVV</sequence>
<name>A0ABD1CVJ6_CULPP</name>
<organism evidence="1 2">
    <name type="scientific">Culex pipiens pipiens</name>
    <name type="common">Northern house mosquito</name>
    <dbReference type="NCBI Taxonomy" id="38569"/>
    <lineage>
        <taxon>Eukaryota</taxon>
        <taxon>Metazoa</taxon>
        <taxon>Ecdysozoa</taxon>
        <taxon>Arthropoda</taxon>
        <taxon>Hexapoda</taxon>
        <taxon>Insecta</taxon>
        <taxon>Pterygota</taxon>
        <taxon>Neoptera</taxon>
        <taxon>Endopterygota</taxon>
        <taxon>Diptera</taxon>
        <taxon>Nematocera</taxon>
        <taxon>Culicoidea</taxon>
        <taxon>Culicidae</taxon>
        <taxon>Culicinae</taxon>
        <taxon>Culicini</taxon>
        <taxon>Culex</taxon>
        <taxon>Culex</taxon>
    </lineage>
</organism>
<dbReference type="AlphaFoldDB" id="A0ABD1CVJ6"/>
<dbReference type="EMBL" id="JBEHCU010009122">
    <property type="protein sequence ID" value="KAL1380456.1"/>
    <property type="molecule type" value="Genomic_DNA"/>
</dbReference>
<comment type="caution">
    <text evidence="1">The sequence shown here is derived from an EMBL/GenBank/DDBJ whole genome shotgun (WGS) entry which is preliminary data.</text>
</comment>
<evidence type="ECO:0000313" key="2">
    <source>
        <dbReference type="Proteomes" id="UP001562425"/>
    </source>
</evidence>
<dbReference type="Proteomes" id="UP001562425">
    <property type="component" value="Unassembled WGS sequence"/>
</dbReference>
<gene>
    <name evidence="1" type="ORF">pipiens_014183</name>
</gene>
<evidence type="ECO:0000313" key="1">
    <source>
        <dbReference type="EMBL" id="KAL1380456.1"/>
    </source>
</evidence>
<protein>
    <submittedName>
        <fullName evidence="1">Uncharacterized protein</fullName>
    </submittedName>
</protein>
<reference evidence="1 2" key="1">
    <citation type="submission" date="2024-05" db="EMBL/GenBank/DDBJ databases">
        <title>Culex pipiens pipiens assembly and annotation.</title>
        <authorList>
            <person name="Alout H."/>
            <person name="Durand T."/>
        </authorList>
    </citation>
    <scope>NUCLEOTIDE SEQUENCE [LARGE SCALE GENOMIC DNA]</scope>
    <source>
        <strain evidence="1">HA-2024</strain>
        <tissue evidence="1">Whole body</tissue>
    </source>
</reference>
<keyword evidence="2" id="KW-1185">Reference proteome</keyword>
<proteinExistence type="predicted"/>
<feature type="non-terminal residue" evidence="1">
    <location>
        <position position="1"/>
    </location>
</feature>
<accession>A0ABD1CVJ6</accession>